<accession>A0AAN5HZL9</accession>
<keyword evidence="3" id="KW-1185">Reference proteome</keyword>
<protein>
    <submittedName>
        <fullName evidence="2">Uncharacterized protein</fullName>
    </submittedName>
</protein>
<organism evidence="2 3">
    <name type="scientific">Pristionchus mayeri</name>
    <dbReference type="NCBI Taxonomy" id="1317129"/>
    <lineage>
        <taxon>Eukaryota</taxon>
        <taxon>Metazoa</taxon>
        <taxon>Ecdysozoa</taxon>
        <taxon>Nematoda</taxon>
        <taxon>Chromadorea</taxon>
        <taxon>Rhabditida</taxon>
        <taxon>Rhabditina</taxon>
        <taxon>Diplogasteromorpha</taxon>
        <taxon>Diplogasteroidea</taxon>
        <taxon>Neodiplogasteridae</taxon>
        <taxon>Pristionchus</taxon>
    </lineage>
</organism>
<comment type="caution">
    <text evidence="2">The sequence shown here is derived from an EMBL/GenBank/DDBJ whole genome shotgun (WGS) entry which is preliminary data.</text>
</comment>
<evidence type="ECO:0000313" key="2">
    <source>
        <dbReference type="EMBL" id="GMR46572.1"/>
    </source>
</evidence>
<feature type="non-terminal residue" evidence="2">
    <location>
        <position position="1"/>
    </location>
</feature>
<dbReference type="Proteomes" id="UP001328107">
    <property type="component" value="Unassembled WGS sequence"/>
</dbReference>
<feature type="region of interest" description="Disordered" evidence="1">
    <location>
        <begin position="1"/>
        <end position="23"/>
    </location>
</feature>
<reference evidence="3" key="1">
    <citation type="submission" date="2022-10" db="EMBL/GenBank/DDBJ databases">
        <title>Genome assembly of Pristionchus species.</title>
        <authorList>
            <person name="Yoshida K."/>
            <person name="Sommer R.J."/>
        </authorList>
    </citation>
    <scope>NUCLEOTIDE SEQUENCE [LARGE SCALE GENOMIC DNA]</scope>
    <source>
        <strain evidence="3">RS5460</strain>
    </source>
</reference>
<evidence type="ECO:0000256" key="1">
    <source>
        <dbReference type="SAM" id="MobiDB-lite"/>
    </source>
</evidence>
<sequence>QNMTDLAVPYTDEETPLTPLTPRFVGIDETSEKTPTIRQNIFFLDKRNDCCVVTKTDRIVKPRPADRPNDAPALVKSVSFQDVVETPRLMSDIVEVHNECYEPAEEPKKDGLFRFAVD</sequence>
<proteinExistence type="predicted"/>
<name>A0AAN5HZL9_9BILA</name>
<dbReference type="AlphaFoldDB" id="A0AAN5HZL9"/>
<gene>
    <name evidence="2" type="ORF">PMAYCL1PPCAC_16767</name>
</gene>
<dbReference type="EMBL" id="BTRK01000004">
    <property type="protein sequence ID" value="GMR46572.1"/>
    <property type="molecule type" value="Genomic_DNA"/>
</dbReference>
<evidence type="ECO:0000313" key="3">
    <source>
        <dbReference type="Proteomes" id="UP001328107"/>
    </source>
</evidence>